<evidence type="ECO:0000313" key="2">
    <source>
        <dbReference type="EMBL" id="GFA05409.1"/>
    </source>
</evidence>
<feature type="compositionally biased region" description="Basic and acidic residues" evidence="1">
    <location>
        <begin position="223"/>
        <end position="232"/>
    </location>
</feature>
<feature type="non-terminal residue" evidence="2">
    <location>
        <position position="265"/>
    </location>
</feature>
<dbReference type="SUPFAM" id="SSF57756">
    <property type="entry name" value="Retrovirus zinc finger-like domains"/>
    <property type="match status" value="1"/>
</dbReference>
<sequence length="265" mass="30417">LAHSENNTLSSAFKTFFERETLTGPNFNEWYRSLRIVLRVADTFDYLYKPCPDQPADTATEAEKAAFRAKYKKHSDVAYIMLGKMSPALQRQFKNYPPQNMLAELQKIFEKPPAVEIYNLVDALHCCRQALVNPSLNKDFGDFVRNFNMHCVGKTVTELHVLLIDFEKGLKDKAPTPQVFTIKKGRDNKPKPQANKKVKGKGKADKNKQVVPYQPKPKPNPLKRKENPNKDQACHHCHVVGHWKRNCPLYLEELRANKKKSEPSA</sequence>
<gene>
    <name evidence="2" type="ORF">Tci_577381</name>
</gene>
<protein>
    <recommendedName>
        <fullName evidence="3">Zinc finger, CCHC-type</fullName>
    </recommendedName>
</protein>
<evidence type="ECO:0000256" key="1">
    <source>
        <dbReference type="SAM" id="MobiDB-lite"/>
    </source>
</evidence>
<reference evidence="2" key="1">
    <citation type="journal article" date="2019" name="Sci. Rep.">
        <title>Draft genome of Tanacetum cinerariifolium, the natural source of mosquito coil.</title>
        <authorList>
            <person name="Yamashiro T."/>
            <person name="Shiraishi A."/>
            <person name="Satake H."/>
            <person name="Nakayama K."/>
        </authorList>
    </citation>
    <scope>NUCLEOTIDE SEQUENCE</scope>
</reference>
<evidence type="ECO:0008006" key="3">
    <source>
        <dbReference type="Google" id="ProtNLM"/>
    </source>
</evidence>
<feature type="non-terminal residue" evidence="2">
    <location>
        <position position="1"/>
    </location>
</feature>
<feature type="region of interest" description="Disordered" evidence="1">
    <location>
        <begin position="177"/>
        <end position="232"/>
    </location>
</feature>
<dbReference type="GO" id="GO:0003676">
    <property type="term" value="F:nucleic acid binding"/>
    <property type="evidence" value="ECO:0007669"/>
    <property type="project" value="InterPro"/>
</dbReference>
<dbReference type="GO" id="GO:0008270">
    <property type="term" value="F:zinc ion binding"/>
    <property type="evidence" value="ECO:0007669"/>
    <property type="project" value="InterPro"/>
</dbReference>
<accession>A0A699J2R5</accession>
<proteinExistence type="predicted"/>
<comment type="caution">
    <text evidence="2">The sequence shown here is derived from an EMBL/GenBank/DDBJ whole genome shotgun (WGS) entry which is preliminary data.</text>
</comment>
<dbReference type="AlphaFoldDB" id="A0A699J2R5"/>
<organism evidence="2">
    <name type="scientific">Tanacetum cinerariifolium</name>
    <name type="common">Dalmatian daisy</name>
    <name type="synonym">Chrysanthemum cinerariifolium</name>
    <dbReference type="NCBI Taxonomy" id="118510"/>
    <lineage>
        <taxon>Eukaryota</taxon>
        <taxon>Viridiplantae</taxon>
        <taxon>Streptophyta</taxon>
        <taxon>Embryophyta</taxon>
        <taxon>Tracheophyta</taxon>
        <taxon>Spermatophyta</taxon>
        <taxon>Magnoliopsida</taxon>
        <taxon>eudicotyledons</taxon>
        <taxon>Gunneridae</taxon>
        <taxon>Pentapetalae</taxon>
        <taxon>asterids</taxon>
        <taxon>campanulids</taxon>
        <taxon>Asterales</taxon>
        <taxon>Asteraceae</taxon>
        <taxon>Asteroideae</taxon>
        <taxon>Anthemideae</taxon>
        <taxon>Anthemidinae</taxon>
        <taxon>Tanacetum</taxon>
    </lineage>
</organism>
<name>A0A699J2R5_TANCI</name>
<dbReference type="EMBL" id="BKCJ010361863">
    <property type="protein sequence ID" value="GFA05409.1"/>
    <property type="molecule type" value="Genomic_DNA"/>
</dbReference>
<dbReference type="InterPro" id="IPR036875">
    <property type="entry name" value="Znf_CCHC_sf"/>
</dbReference>